<keyword evidence="1" id="KW-0812">Transmembrane</keyword>
<proteinExistence type="predicted"/>
<keyword evidence="1" id="KW-1133">Transmembrane helix</keyword>
<dbReference type="EMBL" id="VOIH02000012">
    <property type="protein sequence ID" value="KAF3432517.1"/>
    <property type="molecule type" value="Genomic_DNA"/>
</dbReference>
<organism evidence="2 3">
    <name type="scientific">Rhamnella rubrinervis</name>
    <dbReference type="NCBI Taxonomy" id="2594499"/>
    <lineage>
        <taxon>Eukaryota</taxon>
        <taxon>Viridiplantae</taxon>
        <taxon>Streptophyta</taxon>
        <taxon>Embryophyta</taxon>
        <taxon>Tracheophyta</taxon>
        <taxon>Spermatophyta</taxon>
        <taxon>Magnoliopsida</taxon>
        <taxon>eudicotyledons</taxon>
        <taxon>Gunneridae</taxon>
        <taxon>Pentapetalae</taxon>
        <taxon>rosids</taxon>
        <taxon>fabids</taxon>
        <taxon>Rosales</taxon>
        <taxon>Rhamnaceae</taxon>
        <taxon>rhamnoid group</taxon>
        <taxon>Rhamneae</taxon>
        <taxon>Rhamnella</taxon>
    </lineage>
</organism>
<keyword evidence="1" id="KW-0472">Membrane</keyword>
<dbReference type="Proteomes" id="UP000796880">
    <property type="component" value="Unassembled WGS sequence"/>
</dbReference>
<keyword evidence="3" id="KW-1185">Reference proteome</keyword>
<evidence type="ECO:0000256" key="1">
    <source>
        <dbReference type="SAM" id="Phobius"/>
    </source>
</evidence>
<evidence type="ECO:0000313" key="3">
    <source>
        <dbReference type="Proteomes" id="UP000796880"/>
    </source>
</evidence>
<accession>A0A8K0DWK1</accession>
<reference evidence="2" key="1">
    <citation type="submission" date="2020-03" db="EMBL/GenBank/DDBJ databases">
        <title>A high-quality chromosome-level genome assembly of a woody plant with both climbing and erect habits, Rhamnella rubrinervis.</title>
        <authorList>
            <person name="Lu Z."/>
            <person name="Yang Y."/>
            <person name="Zhu X."/>
            <person name="Sun Y."/>
        </authorList>
    </citation>
    <scope>NUCLEOTIDE SEQUENCE</scope>
    <source>
        <strain evidence="2">BYM</strain>
        <tissue evidence="2">Leaf</tissue>
    </source>
</reference>
<name>A0A8K0DWK1_9ROSA</name>
<dbReference type="AlphaFoldDB" id="A0A8K0DWK1"/>
<comment type="caution">
    <text evidence="2">The sequence shown here is derived from an EMBL/GenBank/DDBJ whole genome shotgun (WGS) entry which is preliminary data.</text>
</comment>
<sequence length="133" mass="14901">MPEMMTKKWVSNLVVLVVAMILMANYFVSCGKTNIGDVGSDDYHHDYHNDGNNVKESHDLIPHHHHNDGHDVKESHDLASHRHDNGVRKMAEDGCPGGFCFFITQSCHRKCFCFPIPYSIGGFCVGSCGCDNY</sequence>
<feature type="transmembrane region" description="Helical" evidence="1">
    <location>
        <begin position="9"/>
        <end position="28"/>
    </location>
</feature>
<protein>
    <submittedName>
        <fullName evidence="2">Uncharacterized protein</fullName>
    </submittedName>
</protein>
<gene>
    <name evidence="2" type="ORF">FNV43_RR27257</name>
</gene>
<evidence type="ECO:0000313" key="2">
    <source>
        <dbReference type="EMBL" id="KAF3432517.1"/>
    </source>
</evidence>